<evidence type="ECO:0000313" key="1">
    <source>
        <dbReference type="EMBL" id="NMU26400.1"/>
    </source>
</evidence>
<evidence type="ECO:0000313" key="2">
    <source>
        <dbReference type="Proteomes" id="UP000555836"/>
    </source>
</evidence>
<dbReference type="AlphaFoldDB" id="A0A7Y0S4X9"/>
<sequence>MAAYSLTQEQKIQGLEKLKQVKANLKESRLRTLLSDRAVLVEKGENSQSTIEQSKLKRQIKLIDLEASRLKQRWN</sequence>
<accession>A0A7Y0S4X9</accession>
<protein>
    <submittedName>
        <fullName evidence="1">Uncharacterized protein</fullName>
    </submittedName>
</protein>
<name>A0A7Y0S4X9_VIBPH</name>
<reference evidence="1 2" key="1">
    <citation type="submission" date="2020-04" db="EMBL/GenBank/DDBJ databases">
        <title>Whole-genome sequencing of Vibrio spp. from China reveals different genetic environments of blaCTX-M-14 among diverse lineages.</title>
        <authorList>
            <person name="Zheng Z."/>
            <person name="Ye L."/>
            <person name="Chen S."/>
        </authorList>
    </citation>
    <scope>NUCLEOTIDE SEQUENCE [LARGE SCALE GENOMIC DNA]</scope>
    <source>
        <strain evidence="1 2">Vb0574</strain>
    </source>
</reference>
<dbReference type="EMBL" id="JABCLD010001111">
    <property type="protein sequence ID" value="NMU26400.1"/>
    <property type="molecule type" value="Genomic_DNA"/>
</dbReference>
<gene>
    <name evidence="1" type="ORF">HKB21_12295</name>
</gene>
<dbReference type="Proteomes" id="UP000555836">
    <property type="component" value="Unassembled WGS sequence"/>
</dbReference>
<comment type="caution">
    <text evidence="1">The sequence shown here is derived from an EMBL/GenBank/DDBJ whole genome shotgun (WGS) entry which is preliminary data.</text>
</comment>
<organism evidence="1 2">
    <name type="scientific">Vibrio parahaemolyticus</name>
    <dbReference type="NCBI Taxonomy" id="670"/>
    <lineage>
        <taxon>Bacteria</taxon>
        <taxon>Pseudomonadati</taxon>
        <taxon>Pseudomonadota</taxon>
        <taxon>Gammaproteobacteria</taxon>
        <taxon>Vibrionales</taxon>
        <taxon>Vibrionaceae</taxon>
        <taxon>Vibrio</taxon>
    </lineage>
</organism>
<dbReference type="RefSeq" id="WP_432782739.1">
    <property type="nucleotide sequence ID" value="NZ_CP138329.1"/>
</dbReference>
<proteinExistence type="predicted"/>